<feature type="domain" description="Plant bHLH transcription factor ACT-like" evidence="3">
    <location>
        <begin position="71"/>
        <end position="120"/>
    </location>
</feature>
<name>A0AAV0R3J7_9ROSI</name>
<evidence type="ECO:0000313" key="5">
    <source>
        <dbReference type="Proteomes" id="UP001154282"/>
    </source>
</evidence>
<evidence type="ECO:0000259" key="3">
    <source>
        <dbReference type="Pfam" id="PF22754"/>
    </source>
</evidence>
<dbReference type="GO" id="GO:0005634">
    <property type="term" value="C:nucleus"/>
    <property type="evidence" value="ECO:0007669"/>
    <property type="project" value="UniProtKB-SubCell"/>
</dbReference>
<accession>A0AAV0R3J7</accession>
<dbReference type="Proteomes" id="UP001154282">
    <property type="component" value="Unassembled WGS sequence"/>
</dbReference>
<organism evidence="4 5">
    <name type="scientific">Linum tenue</name>
    <dbReference type="NCBI Taxonomy" id="586396"/>
    <lineage>
        <taxon>Eukaryota</taxon>
        <taxon>Viridiplantae</taxon>
        <taxon>Streptophyta</taxon>
        <taxon>Embryophyta</taxon>
        <taxon>Tracheophyta</taxon>
        <taxon>Spermatophyta</taxon>
        <taxon>Magnoliopsida</taxon>
        <taxon>eudicotyledons</taxon>
        <taxon>Gunneridae</taxon>
        <taxon>Pentapetalae</taxon>
        <taxon>rosids</taxon>
        <taxon>fabids</taxon>
        <taxon>Malpighiales</taxon>
        <taxon>Linaceae</taxon>
        <taxon>Linum</taxon>
    </lineage>
</organism>
<dbReference type="PANTHER" id="PTHR31945">
    <property type="entry name" value="TRANSCRIPTION FACTOR SCREAM2-RELATED"/>
    <property type="match status" value="1"/>
</dbReference>
<comment type="subcellular location">
    <subcellularLocation>
        <location evidence="1">Nucleus</location>
    </subcellularLocation>
</comment>
<evidence type="ECO:0000256" key="2">
    <source>
        <dbReference type="ARBA" id="ARBA00023242"/>
    </source>
</evidence>
<comment type="caution">
    <text evidence="4">The sequence shown here is derived from an EMBL/GenBank/DDBJ whole genome shotgun (WGS) entry which is preliminary data.</text>
</comment>
<sequence>MMMMMICREETTPATPTRTASAAVWGLGSSWNDQGGRWCNPSLVKVVGNQDWETSNCNERGQQQQMEVHGKVAQINGNDFFVKVFCEHRPGGFVRLLEALDSLGLEEVTNANITSCNSLVSIVFRAQIILGIKLGMKPDEARSNIKTLSDVEGLCVSFARKSRSSDPVIAEKEFLKEEPYTAEEIEKITGEKLTTTFSSSASSLEVLKAAKNFKLHQSACPCLLRSQADTRFQGCCGGKSQEGFIPVPCAPQKALESSFSSLE</sequence>
<dbReference type="EMBL" id="CAMGYJ010000010">
    <property type="protein sequence ID" value="CAI0552060.1"/>
    <property type="molecule type" value="Genomic_DNA"/>
</dbReference>
<dbReference type="InterPro" id="IPR054502">
    <property type="entry name" value="bHLH-TF_ACT-like_plant"/>
</dbReference>
<evidence type="ECO:0000313" key="4">
    <source>
        <dbReference type="EMBL" id="CAI0552060.1"/>
    </source>
</evidence>
<gene>
    <name evidence="4" type="ORF">LITE_LOCUS46233</name>
</gene>
<dbReference type="InterPro" id="IPR051358">
    <property type="entry name" value="TF_AMS/ICE1/BHLH6-like"/>
</dbReference>
<dbReference type="GO" id="GO:0003700">
    <property type="term" value="F:DNA-binding transcription factor activity"/>
    <property type="evidence" value="ECO:0007669"/>
    <property type="project" value="TreeGrafter"/>
</dbReference>
<feature type="non-terminal residue" evidence="4">
    <location>
        <position position="263"/>
    </location>
</feature>
<keyword evidence="5" id="KW-1185">Reference proteome</keyword>
<evidence type="ECO:0000256" key="1">
    <source>
        <dbReference type="ARBA" id="ARBA00004123"/>
    </source>
</evidence>
<protein>
    <recommendedName>
        <fullName evidence="3">Plant bHLH transcription factor ACT-like domain-containing protein</fullName>
    </recommendedName>
</protein>
<dbReference type="Pfam" id="PF22754">
    <property type="entry name" value="bHLH-TF_ACT-like_plant"/>
    <property type="match status" value="1"/>
</dbReference>
<proteinExistence type="predicted"/>
<reference evidence="4" key="1">
    <citation type="submission" date="2022-08" db="EMBL/GenBank/DDBJ databases">
        <authorList>
            <person name="Gutierrez-Valencia J."/>
        </authorList>
    </citation>
    <scope>NUCLEOTIDE SEQUENCE</scope>
</reference>
<dbReference type="PANTHER" id="PTHR31945:SF11">
    <property type="entry name" value="TRANSCRIPTION FACTOR ABORTED MICROSPORES"/>
    <property type="match status" value="1"/>
</dbReference>
<keyword evidence="2" id="KW-0539">Nucleus</keyword>
<dbReference type="GO" id="GO:0043565">
    <property type="term" value="F:sequence-specific DNA binding"/>
    <property type="evidence" value="ECO:0007669"/>
    <property type="project" value="TreeGrafter"/>
</dbReference>
<dbReference type="AlphaFoldDB" id="A0AAV0R3J7"/>